<accession>A0A2C9V7V0</accession>
<dbReference type="InterPro" id="IPR011989">
    <property type="entry name" value="ARM-like"/>
</dbReference>
<feature type="domain" description="U-box" evidence="6">
    <location>
        <begin position="5"/>
        <end position="81"/>
    </location>
</feature>
<keyword evidence="8" id="KW-1185">Reference proteome</keyword>
<protein>
    <recommendedName>
        <fullName evidence="5 6">U-box domain-containing protein</fullName>
        <ecNumber evidence="5">2.3.2.27</ecNumber>
    </recommendedName>
    <alternativeName>
        <fullName evidence="5">RING-type E3 ubiquitin transferase PUB</fullName>
    </alternativeName>
</protein>
<dbReference type="PANTHER" id="PTHR22849:SF24">
    <property type="entry name" value="E3 UBIQUITIN-PROTEIN LIGASE PUB24"/>
    <property type="match status" value="1"/>
</dbReference>
<sequence>MEDIDVPQYFICPISLQIMKDPVTAITGITYDRESIEHWLFTIKNTICPVTKQPLSEDSDLTPNHTLRRLIQAWCVDNASCGVDRIPTPKSCLNKFHVLKLIKNLSHPQLQSKTIRELELLAAATERNRKHMAEAGVAKALLLFIITCFEQRRIKDGLQESLSILWLIRIPSRESKAFLIENYLIIESLTWVLGCNIDNHVTLKSHAVSVLKMLLEEATFSVLERLKPEFFDRVVGVIREKITQEGINAALKILLCACPWGRNRVMMVESGAVFELIELEWRSPEKKTTEMIFEILFHLCSCADGRAKFLRHKGGIAVVAKRILNVSPTADDRAIMILGLICKFSGTSMVIQEMSSVKAVSKLCMLLQADCSVYLKEKAREILRSHSDEWKNSPCVDNASLF</sequence>
<dbReference type="UniPathway" id="UPA00143"/>
<dbReference type="Pfam" id="PF04564">
    <property type="entry name" value="U-box"/>
    <property type="match status" value="1"/>
</dbReference>
<keyword evidence="4 5" id="KW-0833">Ubl conjugation pathway</keyword>
<dbReference type="InterPro" id="IPR045185">
    <property type="entry name" value="PUB22/23/24-like"/>
</dbReference>
<comment type="pathway">
    <text evidence="2 5">Protein modification; protein ubiquitination.</text>
</comment>
<dbReference type="Gramene" id="Manes.09G045900.1.v8.1">
    <property type="protein sequence ID" value="Manes.09G045900.1.v8.1.CDS.1"/>
    <property type="gene ID" value="Manes.09G045900.v8.1"/>
</dbReference>
<reference evidence="8" key="1">
    <citation type="journal article" date="2016" name="Nat. Biotechnol.">
        <title>Sequencing wild and cultivated cassava and related species reveals extensive interspecific hybridization and genetic diversity.</title>
        <authorList>
            <person name="Bredeson J.V."/>
            <person name="Lyons J.B."/>
            <person name="Prochnik S.E."/>
            <person name="Wu G.A."/>
            <person name="Ha C.M."/>
            <person name="Edsinger-Gonzales E."/>
            <person name="Grimwood J."/>
            <person name="Schmutz J."/>
            <person name="Rabbi I.Y."/>
            <person name="Egesi C."/>
            <person name="Nauluvula P."/>
            <person name="Lebot V."/>
            <person name="Ndunguru J."/>
            <person name="Mkamilo G."/>
            <person name="Bart R.S."/>
            <person name="Setter T.L."/>
            <person name="Gleadow R.M."/>
            <person name="Kulakow P."/>
            <person name="Ferguson M.E."/>
            <person name="Rounsley S."/>
            <person name="Rokhsar D.S."/>
        </authorList>
    </citation>
    <scope>NUCLEOTIDE SEQUENCE [LARGE SCALE GENOMIC DNA]</scope>
    <source>
        <strain evidence="8">cv. AM560-2</strain>
    </source>
</reference>
<evidence type="ECO:0000256" key="4">
    <source>
        <dbReference type="ARBA" id="ARBA00022786"/>
    </source>
</evidence>
<dbReference type="OrthoDB" id="10064100at2759"/>
<dbReference type="InterPro" id="IPR003613">
    <property type="entry name" value="Ubox_domain"/>
</dbReference>
<proteinExistence type="predicted"/>
<dbReference type="SUPFAM" id="SSF48371">
    <property type="entry name" value="ARM repeat"/>
    <property type="match status" value="1"/>
</dbReference>
<dbReference type="EC" id="2.3.2.27" evidence="5"/>
<organism evidence="7 8">
    <name type="scientific">Manihot esculenta</name>
    <name type="common">Cassava</name>
    <name type="synonym">Jatropha manihot</name>
    <dbReference type="NCBI Taxonomy" id="3983"/>
    <lineage>
        <taxon>Eukaryota</taxon>
        <taxon>Viridiplantae</taxon>
        <taxon>Streptophyta</taxon>
        <taxon>Embryophyta</taxon>
        <taxon>Tracheophyta</taxon>
        <taxon>Spermatophyta</taxon>
        <taxon>Magnoliopsida</taxon>
        <taxon>eudicotyledons</taxon>
        <taxon>Gunneridae</taxon>
        <taxon>Pentapetalae</taxon>
        <taxon>rosids</taxon>
        <taxon>fabids</taxon>
        <taxon>Malpighiales</taxon>
        <taxon>Euphorbiaceae</taxon>
        <taxon>Crotonoideae</taxon>
        <taxon>Manihoteae</taxon>
        <taxon>Manihot</taxon>
    </lineage>
</organism>
<evidence type="ECO:0000256" key="1">
    <source>
        <dbReference type="ARBA" id="ARBA00000900"/>
    </source>
</evidence>
<keyword evidence="3 5" id="KW-0808">Transferase</keyword>
<comment type="function">
    <text evidence="5">Functions as an E3 ubiquitin ligase.</text>
</comment>
<dbReference type="Proteomes" id="UP000091857">
    <property type="component" value="Chromosome 9"/>
</dbReference>
<evidence type="ECO:0000259" key="6">
    <source>
        <dbReference type="PROSITE" id="PS51698"/>
    </source>
</evidence>
<dbReference type="PROSITE" id="PS51698">
    <property type="entry name" value="U_BOX"/>
    <property type="match status" value="1"/>
</dbReference>
<gene>
    <name evidence="7" type="ORF">MANES_09G045900v8</name>
</gene>
<dbReference type="AlphaFoldDB" id="A0A2C9V7V0"/>
<dbReference type="OMA" id="RRLMCEE"/>
<dbReference type="InterPro" id="IPR058678">
    <property type="entry name" value="ARM_PUB"/>
</dbReference>
<dbReference type="InterPro" id="IPR013083">
    <property type="entry name" value="Znf_RING/FYVE/PHD"/>
</dbReference>
<evidence type="ECO:0000256" key="5">
    <source>
        <dbReference type="RuleBase" id="RU369093"/>
    </source>
</evidence>
<dbReference type="InterPro" id="IPR016024">
    <property type="entry name" value="ARM-type_fold"/>
</dbReference>
<evidence type="ECO:0000313" key="7">
    <source>
        <dbReference type="EMBL" id="OAY40755.1"/>
    </source>
</evidence>
<dbReference type="GO" id="GO:0016567">
    <property type="term" value="P:protein ubiquitination"/>
    <property type="evidence" value="ECO:0007669"/>
    <property type="project" value="UniProtKB-UniRule"/>
</dbReference>
<dbReference type="SMART" id="SM00504">
    <property type="entry name" value="Ubox"/>
    <property type="match status" value="1"/>
</dbReference>
<comment type="catalytic activity">
    <reaction evidence="1 5">
        <text>S-ubiquitinyl-[E2 ubiquitin-conjugating enzyme]-L-cysteine + [acceptor protein]-L-lysine = [E2 ubiquitin-conjugating enzyme]-L-cysteine + N(6)-ubiquitinyl-[acceptor protein]-L-lysine.</text>
        <dbReference type="EC" id="2.3.2.27"/>
    </reaction>
</comment>
<evidence type="ECO:0000256" key="3">
    <source>
        <dbReference type="ARBA" id="ARBA00022679"/>
    </source>
</evidence>
<evidence type="ECO:0000313" key="8">
    <source>
        <dbReference type="Proteomes" id="UP000091857"/>
    </source>
</evidence>
<name>A0A2C9V7V0_MANES</name>
<dbReference type="Gene3D" id="1.25.10.10">
    <property type="entry name" value="Leucine-rich Repeat Variant"/>
    <property type="match status" value="1"/>
</dbReference>
<evidence type="ECO:0000256" key="2">
    <source>
        <dbReference type="ARBA" id="ARBA00004906"/>
    </source>
</evidence>
<dbReference type="CDD" id="cd16655">
    <property type="entry name" value="RING-Ubox_WDSUB1-like"/>
    <property type="match status" value="1"/>
</dbReference>
<dbReference type="GO" id="GO:0061630">
    <property type="term" value="F:ubiquitin protein ligase activity"/>
    <property type="evidence" value="ECO:0007669"/>
    <property type="project" value="UniProtKB-UniRule"/>
</dbReference>
<comment type="caution">
    <text evidence="7">The sequence shown here is derived from an EMBL/GenBank/DDBJ whole genome shotgun (WGS) entry which is preliminary data.</text>
</comment>
<dbReference type="Gene3D" id="3.30.40.10">
    <property type="entry name" value="Zinc/RING finger domain, C3HC4 (zinc finger)"/>
    <property type="match status" value="1"/>
</dbReference>
<dbReference type="Pfam" id="PF25598">
    <property type="entry name" value="ARM_PUB"/>
    <property type="match status" value="1"/>
</dbReference>
<dbReference type="PANTHER" id="PTHR22849">
    <property type="entry name" value="WDSAM1 PROTEIN"/>
    <property type="match status" value="1"/>
</dbReference>
<dbReference type="EMBL" id="CM004395">
    <property type="protein sequence ID" value="OAY40755.1"/>
    <property type="molecule type" value="Genomic_DNA"/>
</dbReference>
<dbReference type="SUPFAM" id="SSF57850">
    <property type="entry name" value="RING/U-box"/>
    <property type="match status" value="1"/>
</dbReference>